<evidence type="ECO:0000256" key="2">
    <source>
        <dbReference type="SAM" id="SignalP"/>
    </source>
</evidence>
<evidence type="ECO:0000313" key="3">
    <source>
        <dbReference type="EMBL" id="KRM09969.1"/>
    </source>
</evidence>
<reference evidence="3 4" key="1">
    <citation type="journal article" date="2015" name="Genome Announc.">
        <title>Expanding the biotechnology potential of lactobacilli through comparative genomics of 213 strains and associated genera.</title>
        <authorList>
            <person name="Sun Z."/>
            <person name="Harris H.M."/>
            <person name="McCann A."/>
            <person name="Guo C."/>
            <person name="Argimon S."/>
            <person name="Zhang W."/>
            <person name="Yang X."/>
            <person name="Jeffery I.B."/>
            <person name="Cooney J.C."/>
            <person name="Kagawa T.F."/>
            <person name="Liu W."/>
            <person name="Song Y."/>
            <person name="Salvetti E."/>
            <person name="Wrobel A."/>
            <person name="Rasinkangas P."/>
            <person name="Parkhill J."/>
            <person name="Rea M.C."/>
            <person name="O'Sullivan O."/>
            <person name="Ritari J."/>
            <person name="Douillard F.P."/>
            <person name="Paul Ross R."/>
            <person name="Yang R."/>
            <person name="Briner A.E."/>
            <person name="Felis G.E."/>
            <person name="de Vos W.M."/>
            <person name="Barrangou R."/>
            <person name="Klaenhammer T.R."/>
            <person name="Caufield P.W."/>
            <person name="Cui Y."/>
            <person name="Zhang H."/>
            <person name="O'Toole P.W."/>
        </authorList>
    </citation>
    <scope>NUCLEOTIDE SEQUENCE [LARGE SCALE GENOMIC DNA]</scope>
    <source>
        <strain evidence="3 4">DSM 17758</strain>
    </source>
</reference>
<dbReference type="OrthoDB" id="2329495at2"/>
<comment type="caution">
    <text evidence="3">The sequence shown here is derived from an EMBL/GenBank/DDBJ whole genome shotgun (WGS) entry which is preliminary data.</text>
</comment>
<dbReference type="PATRIC" id="fig|1423735.3.peg.1593"/>
<protein>
    <recommendedName>
        <fullName evidence="5">DUF5067 domain-containing protein</fullName>
    </recommendedName>
</protein>
<keyword evidence="2" id="KW-0732">Signal</keyword>
<dbReference type="PROSITE" id="PS51257">
    <property type="entry name" value="PROKAR_LIPOPROTEIN"/>
    <property type="match status" value="1"/>
</dbReference>
<feature type="chain" id="PRO_5039389264" description="DUF5067 domain-containing protein" evidence="2">
    <location>
        <begin position="19"/>
        <end position="183"/>
    </location>
</feature>
<gene>
    <name evidence="3" type="ORF">FC15_GL001541</name>
</gene>
<organism evidence="3 4">
    <name type="scientific">Lapidilactobacillus concavus DSM 17758</name>
    <dbReference type="NCBI Taxonomy" id="1423735"/>
    <lineage>
        <taxon>Bacteria</taxon>
        <taxon>Bacillati</taxon>
        <taxon>Bacillota</taxon>
        <taxon>Bacilli</taxon>
        <taxon>Lactobacillales</taxon>
        <taxon>Lactobacillaceae</taxon>
        <taxon>Lapidilactobacillus</taxon>
    </lineage>
</organism>
<evidence type="ECO:0008006" key="5">
    <source>
        <dbReference type="Google" id="ProtNLM"/>
    </source>
</evidence>
<feature type="compositionally biased region" description="Low complexity" evidence="1">
    <location>
        <begin position="22"/>
        <end position="47"/>
    </location>
</feature>
<evidence type="ECO:0000313" key="4">
    <source>
        <dbReference type="Proteomes" id="UP000051315"/>
    </source>
</evidence>
<proteinExistence type="predicted"/>
<dbReference type="AlphaFoldDB" id="A0A0R1VW68"/>
<dbReference type="RefSeq" id="WP_057824487.1">
    <property type="nucleotide sequence ID" value="NZ_AZFX01000041.1"/>
</dbReference>
<name>A0A0R1VW68_9LACO</name>
<dbReference type="EMBL" id="AZFX01000041">
    <property type="protein sequence ID" value="KRM09969.1"/>
    <property type="molecule type" value="Genomic_DNA"/>
</dbReference>
<feature type="region of interest" description="Disordered" evidence="1">
    <location>
        <begin position="21"/>
        <end position="64"/>
    </location>
</feature>
<feature type="signal peptide" evidence="2">
    <location>
        <begin position="1"/>
        <end position="18"/>
    </location>
</feature>
<keyword evidence="4" id="KW-1185">Reference proteome</keyword>
<accession>A0A0R1VW68</accession>
<dbReference type="Proteomes" id="UP000051315">
    <property type="component" value="Unassembled WGS sequence"/>
</dbReference>
<sequence length="183" mass="19802">MFKKLTLTILLFSTLALTACQPSTQPDSSSSATSTSKSTSSSTSSSDPSEDGAAMSARATLTTDASDDNQNKLLSRAIEWDYFVVDGLKGEIDDGNLELDLDWTNKNDAAASFTELGKIQVFQDDQELTMLTEDDDDFNERVAPGKHEDGDVSFELLNTTSPIVIKLATKNGDEPHVINVDLN</sequence>
<evidence type="ECO:0000256" key="1">
    <source>
        <dbReference type="SAM" id="MobiDB-lite"/>
    </source>
</evidence>